<evidence type="ECO:0008006" key="5">
    <source>
        <dbReference type="Google" id="ProtNLM"/>
    </source>
</evidence>
<reference evidence="3 4" key="1">
    <citation type="submission" date="2020-01" db="EMBL/GenBank/DDBJ databases">
        <title>Anaeroalcalibacter tamaniensis gen. nov., sp. nov., moderately halophilic strictly anaerobic fermenter bacterium from mud volcano of Taman peninsula.</title>
        <authorList>
            <person name="Frolova A."/>
            <person name="Merkel A.Y."/>
            <person name="Slobodkin A.I."/>
        </authorList>
    </citation>
    <scope>NUCLEOTIDE SEQUENCE [LARGE SCALE GENOMIC DNA]</scope>
    <source>
        <strain evidence="3 4">F-3ap</strain>
    </source>
</reference>
<proteinExistence type="predicted"/>
<feature type="region of interest" description="Disordered" evidence="1">
    <location>
        <begin position="85"/>
        <end position="162"/>
    </location>
</feature>
<keyword evidence="2" id="KW-0472">Membrane</keyword>
<accession>A0A7X5HVW1</accession>
<evidence type="ECO:0000313" key="3">
    <source>
        <dbReference type="EMBL" id="NDL67626.1"/>
    </source>
</evidence>
<organism evidence="3 4">
    <name type="scientific">Anaerotalea alkaliphila</name>
    <dbReference type="NCBI Taxonomy" id="2662126"/>
    <lineage>
        <taxon>Bacteria</taxon>
        <taxon>Bacillati</taxon>
        <taxon>Bacillota</taxon>
        <taxon>Clostridia</taxon>
        <taxon>Eubacteriales</taxon>
        <taxon>Anaerotalea</taxon>
    </lineage>
</organism>
<keyword evidence="4" id="KW-1185">Reference proteome</keyword>
<dbReference type="RefSeq" id="WP_162370351.1">
    <property type="nucleotide sequence ID" value="NZ_JAAEEH010000017.1"/>
</dbReference>
<comment type="caution">
    <text evidence="3">The sequence shown here is derived from an EMBL/GenBank/DDBJ whole genome shotgun (WGS) entry which is preliminary data.</text>
</comment>
<keyword evidence="2" id="KW-1133">Transmembrane helix</keyword>
<dbReference type="AlphaFoldDB" id="A0A7X5HVW1"/>
<gene>
    <name evidence="3" type="ORF">GXN74_07685</name>
</gene>
<feature type="compositionally biased region" description="Low complexity" evidence="1">
    <location>
        <begin position="125"/>
        <end position="141"/>
    </location>
</feature>
<feature type="transmembrane region" description="Helical" evidence="2">
    <location>
        <begin position="12"/>
        <end position="38"/>
    </location>
</feature>
<name>A0A7X5HVW1_9FIRM</name>
<protein>
    <recommendedName>
        <fullName evidence="5">DUF2953 domain-containing protein</fullName>
    </recommendedName>
</protein>
<feature type="compositionally biased region" description="Pro residues" evidence="1">
    <location>
        <begin position="142"/>
        <end position="154"/>
    </location>
</feature>
<sequence>MATMLAITLGILKFIGILLLVVLALALLVLLLVLLVPIRYKVEGGYKEDLQLAGRVGWLFHLFHLHLAMDGKGLRYTAKVAMKTMATNEPRPSPKAAGKKQGPRPKAAQKPAKPPEGRPKPAAGPKPTQEPKQGPKQGPRPGLKPEPMQKPAPPQGEQKEETAREKFGRFKDFFQAPENKGLAGSVFRKLKKLFRRLLPKVRGNLHWGADDPATTGMALGAASIFYPLWRDKLVLHPSFEEARLEGDFSVEGKVRLSWFASLGLGLLLDKRVRRLIGELKK</sequence>
<dbReference type="EMBL" id="JAAEEH010000017">
    <property type="protein sequence ID" value="NDL67626.1"/>
    <property type="molecule type" value="Genomic_DNA"/>
</dbReference>
<keyword evidence="2" id="KW-0812">Transmembrane</keyword>
<evidence type="ECO:0000256" key="1">
    <source>
        <dbReference type="SAM" id="MobiDB-lite"/>
    </source>
</evidence>
<evidence type="ECO:0000256" key="2">
    <source>
        <dbReference type="SAM" id="Phobius"/>
    </source>
</evidence>
<dbReference type="Proteomes" id="UP000461585">
    <property type="component" value="Unassembled WGS sequence"/>
</dbReference>
<evidence type="ECO:0000313" key="4">
    <source>
        <dbReference type="Proteomes" id="UP000461585"/>
    </source>
</evidence>